<reference evidence="3" key="2">
    <citation type="submission" date="2025-09" db="UniProtKB">
        <authorList>
            <consortium name="Ensembl"/>
        </authorList>
    </citation>
    <scope>IDENTIFICATION</scope>
</reference>
<dbReference type="GeneTree" id="ENSGT00390000005911"/>
<dbReference type="Pfam" id="PF18716">
    <property type="entry name" value="VATC"/>
    <property type="match status" value="1"/>
</dbReference>
<feature type="domain" description="Vms1-associating treble clef" evidence="2">
    <location>
        <begin position="91"/>
        <end position="130"/>
    </location>
</feature>
<organism evidence="3 4">
    <name type="scientific">Pseudonaja textilis</name>
    <name type="common">Eastern brown snake</name>
    <dbReference type="NCBI Taxonomy" id="8673"/>
    <lineage>
        <taxon>Eukaryota</taxon>
        <taxon>Metazoa</taxon>
        <taxon>Chordata</taxon>
        <taxon>Craniata</taxon>
        <taxon>Vertebrata</taxon>
        <taxon>Euteleostomi</taxon>
        <taxon>Lepidosauria</taxon>
        <taxon>Squamata</taxon>
        <taxon>Bifurcata</taxon>
        <taxon>Unidentata</taxon>
        <taxon>Episquamata</taxon>
        <taxon>Toxicofera</taxon>
        <taxon>Serpentes</taxon>
        <taxon>Colubroidea</taxon>
        <taxon>Elapidae</taxon>
        <taxon>Hydrophiinae</taxon>
        <taxon>Pseudonaja</taxon>
    </lineage>
</organism>
<dbReference type="InterPro" id="IPR041540">
    <property type="entry name" value="VATC"/>
</dbReference>
<accession>A0A670YKP1</accession>
<dbReference type="Ensembl" id="ENSPTXT00000012825.1">
    <property type="protein sequence ID" value="ENSPTXP00000012425.1"/>
    <property type="gene ID" value="ENSPTXG00000008725.1"/>
</dbReference>
<evidence type="ECO:0000256" key="1">
    <source>
        <dbReference type="SAM" id="MobiDB-lite"/>
    </source>
</evidence>
<protein>
    <recommendedName>
        <fullName evidence="2">Vms1-associating treble clef domain-containing protein</fullName>
    </recommendedName>
</protein>
<dbReference type="PANTHER" id="PTHR16036">
    <property type="entry name" value="ANKYRIN REPEAT AND ZINC FINGER DOMAIN-CONTAINING PROTEIN 1"/>
    <property type="match status" value="1"/>
</dbReference>
<keyword evidence="4" id="KW-1185">Reference proteome</keyword>
<feature type="region of interest" description="Disordered" evidence="1">
    <location>
        <begin position="1"/>
        <end position="45"/>
    </location>
</feature>
<evidence type="ECO:0000259" key="2">
    <source>
        <dbReference type="Pfam" id="PF18716"/>
    </source>
</evidence>
<sequence length="132" mass="15551">MGEQPERYDYTRAQVPGPLTAEMEARQAERRRAQKALRKQREREDREAQLLLEQEQEEKKRFALLSDREKRALMAERRFASQLKDSGASLTNTRRCWFCGESLLGCIPFHYLDFSFCSTNCLQAHPQQESHK</sequence>
<dbReference type="InterPro" id="IPR047139">
    <property type="entry name" value="ANKZ1/VMS1"/>
</dbReference>
<feature type="compositionally biased region" description="Basic and acidic residues" evidence="1">
    <location>
        <begin position="1"/>
        <end position="10"/>
    </location>
</feature>
<dbReference type="GO" id="GO:0036503">
    <property type="term" value="P:ERAD pathway"/>
    <property type="evidence" value="ECO:0007669"/>
    <property type="project" value="TreeGrafter"/>
</dbReference>
<proteinExistence type="predicted"/>
<evidence type="ECO:0000313" key="4">
    <source>
        <dbReference type="Proteomes" id="UP000472273"/>
    </source>
</evidence>
<dbReference type="OMA" id="TRCHIPE"/>
<dbReference type="PANTHER" id="PTHR16036:SF2">
    <property type="entry name" value="TRNA ENDONUCLEASE ANKZF1"/>
    <property type="match status" value="1"/>
</dbReference>
<evidence type="ECO:0000313" key="3">
    <source>
        <dbReference type="Ensembl" id="ENSPTXP00000012425.1"/>
    </source>
</evidence>
<reference evidence="3" key="1">
    <citation type="submission" date="2025-08" db="UniProtKB">
        <authorList>
            <consortium name="Ensembl"/>
        </authorList>
    </citation>
    <scope>IDENTIFICATION</scope>
</reference>
<dbReference type="AlphaFoldDB" id="A0A670YKP1"/>
<dbReference type="Proteomes" id="UP000472273">
    <property type="component" value="Unplaced"/>
</dbReference>
<name>A0A670YKP1_PSETE</name>